<dbReference type="Proteomes" id="UP001266305">
    <property type="component" value="Unassembled WGS sequence"/>
</dbReference>
<evidence type="ECO:0000313" key="3">
    <source>
        <dbReference type="Proteomes" id="UP001266305"/>
    </source>
</evidence>
<accession>A0ABQ9UE00</accession>
<name>A0ABQ9UE00_SAGOE</name>
<evidence type="ECO:0000259" key="1">
    <source>
        <dbReference type="Pfam" id="PF17708"/>
    </source>
</evidence>
<dbReference type="Pfam" id="PF17708">
    <property type="entry name" value="Gasdermin_C"/>
    <property type="match status" value="1"/>
</dbReference>
<gene>
    <name evidence="2" type="ORF">P7K49_026713</name>
</gene>
<proteinExistence type="predicted"/>
<feature type="non-terminal residue" evidence="2">
    <location>
        <position position="1"/>
    </location>
</feature>
<keyword evidence="3" id="KW-1185">Reference proteome</keyword>
<feature type="non-terminal residue" evidence="2">
    <location>
        <position position="66"/>
    </location>
</feature>
<organism evidence="2 3">
    <name type="scientific">Saguinus oedipus</name>
    <name type="common">Cotton-top tamarin</name>
    <name type="synonym">Oedipomidas oedipus</name>
    <dbReference type="NCBI Taxonomy" id="9490"/>
    <lineage>
        <taxon>Eukaryota</taxon>
        <taxon>Metazoa</taxon>
        <taxon>Chordata</taxon>
        <taxon>Craniata</taxon>
        <taxon>Vertebrata</taxon>
        <taxon>Euteleostomi</taxon>
        <taxon>Mammalia</taxon>
        <taxon>Eutheria</taxon>
        <taxon>Euarchontoglires</taxon>
        <taxon>Primates</taxon>
        <taxon>Haplorrhini</taxon>
        <taxon>Platyrrhini</taxon>
        <taxon>Cebidae</taxon>
        <taxon>Callitrichinae</taxon>
        <taxon>Saguinus</taxon>
    </lineage>
</organism>
<sequence>ETFPIGECEFAGGEDGDPILHTDFKRLQEEVSRNIEALAQLSKDVQGVVFSSIVAMLRDRENLQDL</sequence>
<evidence type="ECO:0000313" key="2">
    <source>
        <dbReference type="EMBL" id="KAK2095297.1"/>
    </source>
</evidence>
<feature type="domain" description="Gasdermin PUB" evidence="1">
    <location>
        <begin position="23"/>
        <end position="66"/>
    </location>
</feature>
<dbReference type="EMBL" id="JASSZA010000013">
    <property type="protein sequence ID" value="KAK2095297.1"/>
    <property type="molecule type" value="Genomic_DNA"/>
</dbReference>
<protein>
    <recommendedName>
        <fullName evidence="1">Gasdermin PUB domain-containing protein</fullName>
    </recommendedName>
</protein>
<comment type="caution">
    <text evidence="2">The sequence shown here is derived from an EMBL/GenBank/DDBJ whole genome shotgun (WGS) entry which is preliminary data.</text>
</comment>
<reference evidence="2 3" key="1">
    <citation type="submission" date="2023-05" db="EMBL/GenBank/DDBJ databases">
        <title>B98-5 Cell Line De Novo Hybrid Assembly: An Optical Mapping Approach.</title>
        <authorList>
            <person name="Kananen K."/>
            <person name="Auerbach J.A."/>
            <person name="Kautto E."/>
            <person name="Blachly J.S."/>
        </authorList>
    </citation>
    <scope>NUCLEOTIDE SEQUENCE [LARGE SCALE GENOMIC DNA]</scope>
    <source>
        <strain evidence="2">B95-8</strain>
        <tissue evidence="2">Cell line</tissue>
    </source>
</reference>
<dbReference type="InterPro" id="IPR041263">
    <property type="entry name" value="Gasdermin_PUB"/>
</dbReference>